<name>W9S1S0_9ROSA</name>
<sequence>MSQPTPRSPKFPFSWCYRDSGVVKIPVKSATKRQLEIMLLLILAILSLFSDLFFARSLISMAACFWSSIEQDSRSETSCRTTWVSTSKVGCKTQCSWDPLAVRAKRPGGGSGTGPEFKN</sequence>
<evidence type="ECO:0000313" key="2">
    <source>
        <dbReference type="EMBL" id="EXC09696.1"/>
    </source>
</evidence>
<organism evidence="2 3">
    <name type="scientific">Morus notabilis</name>
    <dbReference type="NCBI Taxonomy" id="981085"/>
    <lineage>
        <taxon>Eukaryota</taxon>
        <taxon>Viridiplantae</taxon>
        <taxon>Streptophyta</taxon>
        <taxon>Embryophyta</taxon>
        <taxon>Tracheophyta</taxon>
        <taxon>Spermatophyta</taxon>
        <taxon>Magnoliopsida</taxon>
        <taxon>eudicotyledons</taxon>
        <taxon>Gunneridae</taxon>
        <taxon>Pentapetalae</taxon>
        <taxon>rosids</taxon>
        <taxon>fabids</taxon>
        <taxon>Rosales</taxon>
        <taxon>Moraceae</taxon>
        <taxon>Moreae</taxon>
        <taxon>Morus</taxon>
    </lineage>
</organism>
<dbReference type="AlphaFoldDB" id="W9S1S0"/>
<feature type="transmembrane region" description="Helical" evidence="1">
    <location>
        <begin position="37"/>
        <end position="59"/>
    </location>
</feature>
<keyword evidence="1" id="KW-1133">Transmembrane helix</keyword>
<reference evidence="3" key="1">
    <citation type="submission" date="2013-01" db="EMBL/GenBank/DDBJ databases">
        <title>Draft Genome Sequence of a Mulberry Tree, Morus notabilis C.K. Schneid.</title>
        <authorList>
            <person name="He N."/>
            <person name="Zhao S."/>
        </authorList>
    </citation>
    <scope>NUCLEOTIDE SEQUENCE</scope>
</reference>
<keyword evidence="1" id="KW-0472">Membrane</keyword>
<protein>
    <submittedName>
        <fullName evidence="2">Uncharacterized protein</fullName>
    </submittedName>
</protein>
<accession>W9S1S0</accession>
<dbReference type="EMBL" id="KE345620">
    <property type="protein sequence ID" value="EXC09696.1"/>
    <property type="molecule type" value="Genomic_DNA"/>
</dbReference>
<evidence type="ECO:0000256" key="1">
    <source>
        <dbReference type="SAM" id="Phobius"/>
    </source>
</evidence>
<evidence type="ECO:0000313" key="3">
    <source>
        <dbReference type="Proteomes" id="UP000030645"/>
    </source>
</evidence>
<gene>
    <name evidence="2" type="ORF">L484_019793</name>
</gene>
<proteinExistence type="predicted"/>
<dbReference type="Proteomes" id="UP000030645">
    <property type="component" value="Unassembled WGS sequence"/>
</dbReference>
<keyword evidence="3" id="KW-1185">Reference proteome</keyword>
<keyword evidence="1" id="KW-0812">Transmembrane</keyword>